<organism evidence="2 3">
    <name type="scientific">Bordetella genomosp. 11</name>
    <dbReference type="NCBI Taxonomy" id="1416808"/>
    <lineage>
        <taxon>Bacteria</taxon>
        <taxon>Pseudomonadati</taxon>
        <taxon>Pseudomonadota</taxon>
        <taxon>Betaproteobacteria</taxon>
        <taxon>Burkholderiales</taxon>
        <taxon>Alcaligenaceae</taxon>
        <taxon>Bordetella</taxon>
    </lineage>
</organism>
<keyword evidence="3" id="KW-1185">Reference proteome</keyword>
<reference evidence="3" key="1">
    <citation type="submission" date="2017-05" db="EMBL/GenBank/DDBJ databases">
        <title>Complete and WGS of Bordetella genogroups.</title>
        <authorList>
            <person name="Spilker T."/>
            <person name="Lipuma J."/>
        </authorList>
    </citation>
    <scope>NUCLEOTIDE SEQUENCE [LARGE SCALE GENOMIC DNA]</scope>
    <source>
        <strain evidence="3">AU8856</strain>
    </source>
</reference>
<evidence type="ECO:0000313" key="3">
    <source>
        <dbReference type="Proteomes" id="UP000215767"/>
    </source>
</evidence>
<protein>
    <submittedName>
        <fullName evidence="2">Uncharacterized protein</fullName>
    </submittedName>
</protein>
<evidence type="ECO:0000256" key="1">
    <source>
        <dbReference type="SAM" id="MobiDB-lite"/>
    </source>
</evidence>
<dbReference type="EMBL" id="NEVS01000004">
    <property type="protein sequence ID" value="OZI60226.1"/>
    <property type="molecule type" value="Genomic_DNA"/>
</dbReference>
<evidence type="ECO:0000313" key="2">
    <source>
        <dbReference type="EMBL" id="OZI60226.1"/>
    </source>
</evidence>
<dbReference type="Proteomes" id="UP000215767">
    <property type="component" value="Unassembled WGS sequence"/>
</dbReference>
<dbReference type="AlphaFoldDB" id="A0A261UE70"/>
<gene>
    <name evidence="2" type="ORF">CAL28_12260</name>
</gene>
<comment type="caution">
    <text evidence="2">The sequence shown here is derived from an EMBL/GenBank/DDBJ whole genome shotgun (WGS) entry which is preliminary data.</text>
</comment>
<proteinExistence type="predicted"/>
<accession>A0A261UE70</accession>
<feature type="region of interest" description="Disordered" evidence="1">
    <location>
        <begin position="32"/>
        <end position="82"/>
    </location>
</feature>
<name>A0A261UE70_9BORD</name>
<sequence length="82" mass="8821">MRVQEQGDEAAQGLGFSDREQMRRAFLRVLGQPPQTVRHLSRASRAPAAPAGTTRAESPAHPAPADNGRRLPAAITPARNAR</sequence>